<dbReference type="OrthoDB" id="6142374at2759"/>
<sequence>FVPTNASIDEYMIPYYDGHLTKLFIRGKPIRWGYKGWVAASPLDYSHWIDLYQGKCEMAKSSCYKDTYGLRGEIHSGILVAIWNDNGVIIVESNQFGVHPIKQIQLWSVAERKQVLILMPSVIGKYNSSMGGVGRLDHNISLYRIAIRGGK</sequence>
<evidence type="ECO:0000313" key="1">
    <source>
        <dbReference type="EMBL" id="KOF90226.1"/>
    </source>
</evidence>
<dbReference type="PANTHER" id="PTHR47055">
    <property type="entry name" value="DDE_TNP_1_7 DOMAIN-CONTAINING PROTEIN"/>
    <property type="match status" value="1"/>
</dbReference>
<evidence type="ECO:0008006" key="2">
    <source>
        <dbReference type="Google" id="ProtNLM"/>
    </source>
</evidence>
<name>A0A0L8HLW5_OCTBM</name>
<reference evidence="1" key="1">
    <citation type="submission" date="2015-07" db="EMBL/GenBank/DDBJ databases">
        <title>MeaNS - Measles Nucleotide Surveillance Program.</title>
        <authorList>
            <person name="Tran T."/>
            <person name="Druce J."/>
        </authorList>
    </citation>
    <scope>NUCLEOTIDE SEQUENCE</scope>
    <source>
        <strain evidence="1">UCB-OBI-ISO-001</strain>
        <tissue evidence="1">Gonad</tissue>
    </source>
</reference>
<dbReference type="InterPro" id="IPR052638">
    <property type="entry name" value="PiggyBac_TE-derived"/>
</dbReference>
<dbReference type="GO" id="GO:0043565">
    <property type="term" value="F:sequence-specific DNA binding"/>
    <property type="evidence" value="ECO:0007669"/>
    <property type="project" value="TreeGrafter"/>
</dbReference>
<organism evidence="1">
    <name type="scientific">Octopus bimaculoides</name>
    <name type="common">California two-spotted octopus</name>
    <dbReference type="NCBI Taxonomy" id="37653"/>
    <lineage>
        <taxon>Eukaryota</taxon>
        <taxon>Metazoa</taxon>
        <taxon>Spiralia</taxon>
        <taxon>Lophotrochozoa</taxon>
        <taxon>Mollusca</taxon>
        <taxon>Cephalopoda</taxon>
        <taxon>Coleoidea</taxon>
        <taxon>Octopodiformes</taxon>
        <taxon>Octopoda</taxon>
        <taxon>Incirrata</taxon>
        <taxon>Octopodidae</taxon>
        <taxon>Octopus</taxon>
    </lineage>
</organism>
<dbReference type="STRING" id="37653.A0A0L8HLW5"/>
<dbReference type="AlphaFoldDB" id="A0A0L8HLW5"/>
<protein>
    <recommendedName>
        <fullName evidence="2">PiggyBac transposable element-derived protein domain-containing protein</fullName>
    </recommendedName>
</protein>
<feature type="non-terminal residue" evidence="1">
    <location>
        <position position="1"/>
    </location>
</feature>
<proteinExistence type="predicted"/>
<dbReference type="PANTHER" id="PTHR47055:SF3">
    <property type="entry name" value="PHORBOL-ESTER_DAG-TYPE DOMAIN-CONTAINING PROTEIN"/>
    <property type="match status" value="1"/>
</dbReference>
<dbReference type="EMBL" id="KQ417798">
    <property type="protein sequence ID" value="KOF90226.1"/>
    <property type="molecule type" value="Genomic_DNA"/>
</dbReference>
<accession>A0A0L8HLW5</accession>
<gene>
    <name evidence="1" type="ORF">OCBIM_22011531mg</name>
</gene>